<evidence type="ECO:0000313" key="3">
    <source>
        <dbReference type="Proteomes" id="UP001501729"/>
    </source>
</evidence>
<name>A0AAV3UN68_9EURY</name>
<dbReference type="Pfam" id="PF05598">
    <property type="entry name" value="DUF772"/>
    <property type="match status" value="1"/>
</dbReference>
<organism evidence="2 3">
    <name type="scientific">Haladaptatus pallidirubidus</name>
    <dbReference type="NCBI Taxonomy" id="1008152"/>
    <lineage>
        <taxon>Archaea</taxon>
        <taxon>Methanobacteriati</taxon>
        <taxon>Methanobacteriota</taxon>
        <taxon>Stenosarchaea group</taxon>
        <taxon>Halobacteria</taxon>
        <taxon>Halobacteriales</taxon>
        <taxon>Haladaptataceae</taxon>
        <taxon>Haladaptatus</taxon>
    </lineage>
</organism>
<keyword evidence="3" id="KW-1185">Reference proteome</keyword>
<gene>
    <name evidence="2" type="ORF">GCM10025751_45860</name>
</gene>
<dbReference type="InterPro" id="IPR008490">
    <property type="entry name" value="Transposase_InsH_N"/>
</dbReference>
<protein>
    <recommendedName>
        <fullName evidence="1">Transposase InsH N-terminal domain-containing protein</fullName>
    </recommendedName>
</protein>
<accession>A0AAV3UN68</accession>
<comment type="caution">
    <text evidence="2">The sequence shown here is derived from an EMBL/GenBank/DDBJ whole genome shotgun (WGS) entry which is preliminary data.</text>
</comment>
<sequence>MTSYREWPAYDLTPLYDRSSLGALEEDVRTVAKVWFEHDAHKSVERFVSDLPLAYVEFRPHDRYTGSTRYNMVLLMRLFLLKELHGWNHETALVEYLQQRPSLCHRLNVESIPDQSTLWRSWKYRFTTDLKDMMKTAAKTILIKADRAGITIPREPPDTQTRHESDKEPTLDGRTVFDQVQKITEHIGQIVYPGFSLDRGEGCEIHEHAFWDLQTYLSLRENLAANEGARSFATSHSVTGHRWDTLTANIFTISRLSEFVRCITSPSTDS</sequence>
<dbReference type="EMBL" id="BAABKX010000019">
    <property type="protein sequence ID" value="GAA5060587.1"/>
    <property type="molecule type" value="Genomic_DNA"/>
</dbReference>
<evidence type="ECO:0000313" key="2">
    <source>
        <dbReference type="EMBL" id="GAA5060587.1"/>
    </source>
</evidence>
<feature type="domain" description="Transposase InsH N-terminal" evidence="1">
    <location>
        <begin position="56"/>
        <end position="120"/>
    </location>
</feature>
<reference evidence="2 3" key="1">
    <citation type="journal article" date="2019" name="Int. J. Syst. Evol. Microbiol.">
        <title>The Global Catalogue of Microorganisms (GCM) 10K type strain sequencing project: providing services to taxonomists for standard genome sequencing and annotation.</title>
        <authorList>
            <consortium name="The Broad Institute Genomics Platform"/>
            <consortium name="The Broad Institute Genome Sequencing Center for Infectious Disease"/>
            <person name="Wu L."/>
            <person name="Ma J."/>
        </authorList>
    </citation>
    <scope>NUCLEOTIDE SEQUENCE [LARGE SCALE GENOMIC DNA]</scope>
    <source>
        <strain evidence="2 3">JCM 17504</strain>
    </source>
</reference>
<evidence type="ECO:0000259" key="1">
    <source>
        <dbReference type="Pfam" id="PF05598"/>
    </source>
</evidence>
<proteinExistence type="predicted"/>
<dbReference type="Proteomes" id="UP001501729">
    <property type="component" value="Unassembled WGS sequence"/>
</dbReference>
<dbReference type="AlphaFoldDB" id="A0AAV3UN68"/>